<feature type="transmembrane region" description="Helical" evidence="9">
    <location>
        <begin position="258"/>
        <end position="277"/>
    </location>
</feature>
<dbReference type="OrthoDB" id="10053194at2759"/>
<dbReference type="Proteomes" id="UP000265140">
    <property type="component" value="Chromosome 1"/>
</dbReference>
<evidence type="ECO:0000256" key="1">
    <source>
        <dbReference type="ARBA" id="ARBA00004370"/>
    </source>
</evidence>
<feature type="transmembrane region" description="Helical" evidence="9">
    <location>
        <begin position="165"/>
        <end position="187"/>
    </location>
</feature>
<reference evidence="11" key="3">
    <citation type="submission" date="2025-08" db="UniProtKB">
        <authorList>
            <consortium name="Ensembl"/>
        </authorList>
    </citation>
    <scope>IDENTIFICATION</scope>
</reference>
<gene>
    <name evidence="11" type="primary">CXCR5</name>
</gene>
<sequence>MGEAKGIVYDKEDFEGIFSGYDQDEGPNISNNAMHQFTCDDSAGLKGFHTIFQPLVYSVVLLLGVTGNSLMMTVLLRSRGHLRITEIYLLHLALADLLLLATFPFALVQVFMRVVFGDVLCKLLGMLNRLNFLSSSLLLACISFDRYLAIVHAVPSLQSRRPRNVHLTCLTLWLLCLALSIPNMVFLSVGKNQTDPSQTLCSFYSHGIHANNWRLTDRVMTHVLCFFLPLGVMTYCYTAVGLSLYRSPARQRSQEKKGAIRLAFLVTAVFCLCWLPYNITVLMKTMIDLRLVHGLDCQALTRMKISLVVAESLGYSHCCLNPLLYAFAGQRFRQDLLRLLVRWGCGRVCGRVVIQTSSSRASASFSEGLPTATTNIL</sequence>
<dbReference type="GO" id="GO:0060326">
    <property type="term" value="P:cell chemotaxis"/>
    <property type="evidence" value="ECO:0007669"/>
    <property type="project" value="TreeGrafter"/>
</dbReference>
<protein>
    <recommendedName>
        <fullName evidence="10">G-protein coupled receptors family 1 profile domain-containing protein</fullName>
    </recommendedName>
</protein>
<evidence type="ECO:0000313" key="11">
    <source>
        <dbReference type="Ensembl" id="ENSELUP00000023775.1"/>
    </source>
</evidence>
<dbReference type="Bgee" id="ENSELUG00000022621">
    <property type="expression patterns" value="Expressed in head kidney and 9 other cell types or tissues"/>
</dbReference>
<feature type="transmembrane region" description="Helical" evidence="9">
    <location>
        <begin position="55"/>
        <end position="76"/>
    </location>
</feature>
<dbReference type="OMA" id="GYSCELN"/>
<keyword evidence="2 8" id="KW-0812">Transmembrane</keyword>
<keyword evidence="7 8" id="KW-0807">Transducer</keyword>
<dbReference type="SUPFAM" id="SSF81321">
    <property type="entry name" value="Family A G protein-coupled receptor-like"/>
    <property type="match status" value="1"/>
</dbReference>
<dbReference type="GO" id="GO:0016493">
    <property type="term" value="F:C-C chemokine receptor activity"/>
    <property type="evidence" value="ECO:0007669"/>
    <property type="project" value="TreeGrafter"/>
</dbReference>
<reference evidence="11" key="2">
    <citation type="submission" date="2020-02" db="EMBL/GenBank/DDBJ databases">
        <title>Esox lucius (northern pike) genome, fEsoLuc1, primary haplotype.</title>
        <authorList>
            <person name="Myers G."/>
            <person name="Karagic N."/>
            <person name="Meyer A."/>
            <person name="Pippel M."/>
            <person name="Reichard M."/>
            <person name="Winkler S."/>
            <person name="Tracey A."/>
            <person name="Sims Y."/>
            <person name="Howe K."/>
            <person name="Rhie A."/>
            <person name="Formenti G."/>
            <person name="Durbin R."/>
            <person name="Fedrigo O."/>
            <person name="Jarvis E.D."/>
        </authorList>
    </citation>
    <scope>NUCLEOTIDE SEQUENCE [LARGE SCALE GENOMIC DNA]</scope>
</reference>
<evidence type="ECO:0000256" key="4">
    <source>
        <dbReference type="ARBA" id="ARBA00023040"/>
    </source>
</evidence>
<proteinExistence type="inferred from homology"/>
<keyword evidence="12" id="KW-1185">Reference proteome</keyword>
<keyword evidence="3 9" id="KW-1133">Transmembrane helix</keyword>
<name>A0A3P8Z4Y2_ESOLU</name>
<evidence type="ECO:0000256" key="8">
    <source>
        <dbReference type="RuleBase" id="RU000688"/>
    </source>
</evidence>
<keyword evidence="6 8" id="KW-0675">Receptor</keyword>
<evidence type="ECO:0000256" key="3">
    <source>
        <dbReference type="ARBA" id="ARBA00022989"/>
    </source>
</evidence>
<feature type="transmembrane region" description="Helical" evidence="9">
    <location>
        <begin position="132"/>
        <end position="153"/>
    </location>
</feature>
<feature type="transmembrane region" description="Helical" evidence="9">
    <location>
        <begin position="88"/>
        <end position="112"/>
    </location>
</feature>
<dbReference type="InterPro" id="IPR017452">
    <property type="entry name" value="GPCR_Rhodpsn_7TM"/>
</dbReference>
<evidence type="ECO:0000256" key="5">
    <source>
        <dbReference type="ARBA" id="ARBA00023136"/>
    </source>
</evidence>
<evidence type="ECO:0000256" key="2">
    <source>
        <dbReference type="ARBA" id="ARBA00022692"/>
    </source>
</evidence>
<evidence type="ECO:0000313" key="12">
    <source>
        <dbReference type="Proteomes" id="UP000265140"/>
    </source>
</evidence>
<feature type="domain" description="G-protein coupled receptors family 1 profile" evidence="10">
    <location>
        <begin position="67"/>
        <end position="325"/>
    </location>
</feature>
<organism evidence="11 12">
    <name type="scientific">Esox lucius</name>
    <name type="common">Northern pike</name>
    <dbReference type="NCBI Taxonomy" id="8010"/>
    <lineage>
        <taxon>Eukaryota</taxon>
        <taxon>Metazoa</taxon>
        <taxon>Chordata</taxon>
        <taxon>Craniata</taxon>
        <taxon>Vertebrata</taxon>
        <taxon>Euteleostomi</taxon>
        <taxon>Actinopterygii</taxon>
        <taxon>Neopterygii</taxon>
        <taxon>Teleostei</taxon>
        <taxon>Protacanthopterygii</taxon>
        <taxon>Esociformes</taxon>
        <taxon>Esocidae</taxon>
        <taxon>Esox</taxon>
    </lineage>
</organism>
<evidence type="ECO:0000259" key="10">
    <source>
        <dbReference type="PROSITE" id="PS50262"/>
    </source>
</evidence>
<dbReference type="GO" id="GO:0006955">
    <property type="term" value="P:immune response"/>
    <property type="evidence" value="ECO:0007669"/>
    <property type="project" value="TreeGrafter"/>
</dbReference>
<dbReference type="PANTHER" id="PTHR10489">
    <property type="entry name" value="CELL ADHESION MOLECULE"/>
    <property type="match status" value="1"/>
</dbReference>
<accession>A0A3P8Z4Y2</accession>
<keyword evidence="5 9" id="KW-0472">Membrane</keyword>
<dbReference type="Ensembl" id="ENSELUT00000035031.3">
    <property type="protein sequence ID" value="ENSELUP00000023775.1"/>
    <property type="gene ID" value="ENSELUG00000022621.3"/>
</dbReference>
<dbReference type="InterPro" id="IPR050119">
    <property type="entry name" value="CCR1-9-like"/>
</dbReference>
<dbReference type="GO" id="GO:0019957">
    <property type="term" value="F:C-C chemokine binding"/>
    <property type="evidence" value="ECO:0007669"/>
    <property type="project" value="TreeGrafter"/>
</dbReference>
<dbReference type="InParanoid" id="A0A3P8Z4Y2"/>
<dbReference type="Gene3D" id="1.20.1070.10">
    <property type="entry name" value="Rhodopsin 7-helix transmembrane proteins"/>
    <property type="match status" value="1"/>
</dbReference>
<dbReference type="PANTHER" id="PTHR10489:SF618">
    <property type="entry name" value="C-X-C CHEMOKINE RECEPTOR TYPE 5"/>
    <property type="match status" value="1"/>
</dbReference>
<dbReference type="PROSITE" id="PS50262">
    <property type="entry name" value="G_PROTEIN_RECEP_F1_2"/>
    <property type="match status" value="1"/>
</dbReference>
<dbReference type="Pfam" id="PF00001">
    <property type="entry name" value="7tm_1"/>
    <property type="match status" value="1"/>
</dbReference>
<comment type="subcellular location">
    <subcellularLocation>
        <location evidence="1">Membrane</location>
    </subcellularLocation>
</comment>
<comment type="similarity">
    <text evidence="8">Belongs to the G-protein coupled receptor 1 family.</text>
</comment>
<dbReference type="GO" id="GO:0009897">
    <property type="term" value="C:external side of plasma membrane"/>
    <property type="evidence" value="ECO:0007669"/>
    <property type="project" value="TreeGrafter"/>
</dbReference>
<dbReference type="AlphaFoldDB" id="A0A3P8Z4Y2"/>
<dbReference type="PRINTS" id="PR00237">
    <property type="entry name" value="GPCRRHODOPSN"/>
</dbReference>
<keyword evidence="4 8" id="KW-0297">G-protein coupled receptor</keyword>
<dbReference type="InterPro" id="IPR000276">
    <property type="entry name" value="GPCR_Rhodpsn"/>
</dbReference>
<reference evidence="12" key="1">
    <citation type="journal article" date="2014" name="PLoS ONE">
        <title>The genome and linkage map of the northern pike (Esox lucius): conserved synteny revealed between the salmonid sister group and the Neoteleostei.</title>
        <authorList>
            <person name="Rondeau E.B."/>
            <person name="Minkley D.R."/>
            <person name="Leong J.S."/>
            <person name="Messmer A.M."/>
            <person name="Jantzen J.R."/>
            <person name="von Schalburg K.R."/>
            <person name="Lemon C."/>
            <person name="Bird N.H."/>
            <person name="Koop B.F."/>
        </authorList>
    </citation>
    <scope>NUCLEOTIDE SEQUENCE</scope>
</reference>
<dbReference type="GeneTree" id="ENSGT01050000244848"/>
<dbReference type="PROSITE" id="PS00237">
    <property type="entry name" value="G_PROTEIN_RECEP_F1_1"/>
    <property type="match status" value="1"/>
</dbReference>
<reference evidence="11" key="4">
    <citation type="submission" date="2025-09" db="UniProtKB">
        <authorList>
            <consortium name="Ensembl"/>
        </authorList>
    </citation>
    <scope>IDENTIFICATION</scope>
</reference>
<evidence type="ECO:0000256" key="9">
    <source>
        <dbReference type="SAM" id="Phobius"/>
    </source>
</evidence>
<feature type="transmembrane region" description="Helical" evidence="9">
    <location>
        <begin position="219"/>
        <end position="246"/>
    </location>
</feature>
<dbReference type="GO" id="GO:0019722">
    <property type="term" value="P:calcium-mediated signaling"/>
    <property type="evidence" value="ECO:0007669"/>
    <property type="project" value="TreeGrafter"/>
</dbReference>
<dbReference type="GO" id="GO:0007204">
    <property type="term" value="P:positive regulation of cytosolic calcium ion concentration"/>
    <property type="evidence" value="ECO:0007669"/>
    <property type="project" value="TreeGrafter"/>
</dbReference>
<evidence type="ECO:0000256" key="6">
    <source>
        <dbReference type="ARBA" id="ARBA00023170"/>
    </source>
</evidence>
<evidence type="ECO:0000256" key="7">
    <source>
        <dbReference type="ARBA" id="ARBA00023224"/>
    </source>
</evidence>